<dbReference type="OrthoDB" id="770239at2759"/>
<comment type="caution">
    <text evidence="4">The sequence shown here is derived from an EMBL/GenBank/DDBJ whole genome shotgun (WGS) entry which is preliminary data.</text>
</comment>
<dbReference type="PANTHER" id="PTHR47212:SF4">
    <property type="entry name" value="ADHESIN-LIKE PROTEIN, PUTATIVE (DUF3741)-RELATED"/>
    <property type="match status" value="1"/>
</dbReference>
<feature type="region of interest" description="Disordered" evidence="1">
    <location>
        <begin position="582"/>
        <end position="616"/>
    </location>
</feature>
<feature type="domain" description="DUF4378" evidence="3">
    <location>
        <begin position="782"/>
        <end position="928"/>
    </location>
</feature>
<gene>
    <name evidence="4" type="ORF">RchiOBHm_Chr1g0355281</name>
</gene>
<feature type="compositionally biased region" description="Polar residues" evidence="1">
    <location>
        <begin position="582"/>
        <end position="598"/>
    </location>
</feature>
<feature type="domain" description="DUF3741" evidence="2">
    <location>
        <begin position="223"/>
        <end position="267"/>
    </location>
</feature>
<dbReference type="EMBL" id="PDCK01000039">
    <property type="protein sequence ID" value="PRQ58076.1"/>
    <property type="molecule type" value="Genomic_DNA"/>
</dbReference>
<evidence type="ECO:0000256" key="1">
    <source>
        <dbReference type="SAM" id="MobiDB-lite"/>
    </source>
</evidence>
<dbReference type="Gramene" id="PRQ58076">
    <property type="protein sequence ID" value="PRQ58076"/>
    <property type="gene ID" value="RchiOBHm_Chr1g0355281"/>
</dbReference>
<evidence type="ECO:0000313" key="5">
    <source>
        <dbReference type="Proteomes" id="UP000238479"/>
    </source>
</evidence>
<dbReference type="Pfam" id="PF14309">
    <property type="entry name" value="DUF4378"/>
    <property type="match status" value="1"/>
</dbReference>
<feature type="compositionally biased region" description="Basic and acidic residues" evidence="1">
    <location>
        <begin position="298"/>
        <end position="310"/>
    </location>
</feature>
<evidence type="ECO:0008006" key="6">
    <source>
        <dbReference type="Google" id="ProtNLM"/>
    </source>
</evidence>
<feature type="region of interest" description="Disordered" evidence="1">
    <location>
        <begin position="283"/>
        <end position="338"/>
    </location>
</feature>
<keyword evidence="5" id="KW-1185">Reference proteome</keyword>
<proteinExistence type="predicted"/>
<feature type="compositionally biased region" description="Basic and acidic residues" evidence="1">
    <location>
        <begin position="671"/>
        <end position="685"/>
    </location>
</feature>
<sequence>MAKKSQRRSVRYEKDQLGCMWGLINIFDFRHGRPTWKLISDRRHGSKQAFGTGSPRNRFGVLSGLDENFQGTLESDVDATVTVAGDECKPSVKKLMEEEMSSEQDMRKEISTDVVSNQTDASHTRKDQKRTKKTRKKSRDMDTYDLNGSETLEPGCSCNQKQEHKSRSNRGIDEIMEEVCCQIHQKYINSVNHDLNGETPVRSNYKHSDFEEKLCVTIKEFMNQKFTDGKHLTEDQKIQHFRELMDALETLSSDEELFLKLLQDPNSLLAKYVLNLQDSQIEKDKESKAVAESNSTGKLEDSKQPEELVIRKQRKFFRRKSKPQERDPAEGNENFEASKRIVILKPGPTVLRDSETESNKIPESHYIVRSKGPNEKIGSHFFLSEIKRKLKNAMGKQQHGESAIGNSNRLPYGHQSVEDGDRGIVKEKFGSSPSKDHFYMERIAKPSGAIKKADKSGKLKESEMNMKHEDPGIPNQRVSNIYIEAKKHLSEMLSNGDASVDFVGQHFPKTLGRILSLPEYNVSPRGSPGRDSELGFVTAQMRLSPRDRVWKANENAGSPKQDKNVSPLGQVAQNLENRLSVSDNNTDCEAQPPNSLPRTSVDLKDNCSPSEAEETHVTIKDKMNPEGDMEIAKEIEIVAEEEESVLDAPSEPSGDEIEIVDDQSGNEIEIVDDKRYSECWQRDSYEESPGPSASLASPSSSPTTKYVEGMDIAIGIPERPSPVSVLDSLFSEDEISPSKSISQSVELPIQPLRIIFEDHDSSAIDEANNAKTCTEDKELISDFVKAVMQASGFNWDDFCMKWLSSDQLIEPSLCDDVEFCPNPLCYDQKLLFDCINEVLVEVCGRYYGCFPWVSSVKPIRPVPDMKTAIHEVWVEVHWHLSPLPLPHTLDQIVTKDLSRTGAWMDLRFDTETIGVDMGEAILQDLIEEIILSYADESPKSEDAIVSDELKLTESILNL</sequence>
<dbReference type="InterPro" id="IPR025486">
    <property type="entry name" value="DUF4378"/>
</dbReference>
<dbReference type="AlphaFoldDB" id="A0A2P6SHF8"/>
<dbReference type="OMA" id="GHDVCLE"/>
<organism evidence="4 5">
    <name type="scientific">Rosa chinensis</name>
    <name type="common">China rose</name>
    <dbReference type="NCBI Taxonomy" id="74649"/>
    <lineage>
        <taxon>Eukaryota</taxon>
        <taxon>Viridiplantae</taxon>
        <taxon>Streptophyta</taxon>
        <taxon>Embryophyta</taxon>
        <taxon>Tracheophyta</taxon>
        <taxon>Spermatophyta</taxon>
        <taxon>Magnoliopsida</taxon>
        <taxon>eudicotyledons</taxon>
        <taxon>Gunneridae</taxon>
        <taxon>Pentapetalae</taxon>
        <taxon>rosids</taxon>
        <taxon>fabids</taxon>
        <taxon>Rosales</taxon>
        <taxon>Rosaceae</taxon>
        <taxon>Rosoideae</taxon>
        <taxon>Rosoideae incertae sedis</taxon>
        <taxon>Rosa</taxon>
    </lineage>
</organism>
<feature type="region of interest" description="Disordered" evidence="1">
    <location>
        <begin position="98"/>
        <end position="166"/>
    </location>
</feature>
<name>A0A2P6SHF8_ROSCH</name>
<protein>
    <recommendedName>
        <fullName evidence="6">DUF4378 domain-containing protein</fullName>
    </recommendedName>
</protein>
<dbReference type="STRING" id="74649.A0A2P6SHF8"/>
<dbReference type="InterPro" id="IPR022212">
    <property type="entry name" value="DUF3741"/>
</dbReference>
<dbReference type="PANTHER" id="PTHR47212">
    <property type="entry name" value="ADHESIN-LIKE PROTEIN, PUTATIVE (DUF3741)-RELATED"/>
    <property type="match status" value="1"/>
</dbReference>
<feature type="compositionally biased region" description="Basic residues" evidence="1">
    <location>
        <begin position="311"/>
        <end position="321"/>
    </location>
</feature>
<dbReference type="Pfam" id="PF12552">
    <property type="entry name" value="DUF3741"/>
    <property type="match status" value="1"/>
</dbReference>
<accession>A0A2P6SHF8</accession>
<evidence type="ECO:0000259" key="3">
    <source>
        <dbReference type="Pfam" id="PF14309"/>
    </source>
</evidence>
<dbReference type="Proteomes" id="UP000238479">
    <property type="component" value="Chromosome 1"/>
</dbReference>
<feature type="region of interest" description="Disordered" evidence="1">
    <location>
        <begin position="643"/>
        <end position="704"/>
    </location>
</feature>
<reference evidence="4 5" key="1">
    <citation type="journal article" date="2018" name="Nat. Genet.">
        <title>The Rosa genome provides new insights in the design of modern roses.</title>
        <authorList>
            <person name="Bendahmane M."/>
        </authorList>
    </citation>
    <scope>NUCLEOTIDE SEQUENCE [LARGE SCALE GENOMIC DNA]</scope>
    <source>
        <strain evidence="5">cv. Old Blush</strain>
    </source>
</reference>
<feature type="compositionally biased region" description="Low complexity" evidence="1">
    <location>
        <begin position="688"/>
        <end position="702"/>
    </location>
</feature>
<feature type="compositionally biased region" description="Basic residues" evidence="1">
    <location>
        <begin position="126"/>
        <end position="138"/>
    </location>
</feature>
<evidence type="ECO:0000313" key="4">
    <source>
        <dbReference type="EMBL" id="PRQ58076.1"/>
    </source>
</evidence>
<evidence type="ECO:0000259" key="2">
    <source>
        <dbReference type="Pfam" id="PF12552"/>
    </source>
</evidence>